<protein>
    <submittedName>
        <fullName evidence="4">Macrolide 2'-phosphotransferase</fullName>
    </submittedName>
</protein>
<organism evidence="4 5">
    <name type="scientific">Devosia nitrariae</name>
    <dbReference type="NCBI Taxonomy" id="2071872"/>
    <lineage>
        <taxon>Bacteria</taxon>
        <taxon>Pseudomonadati</taxon>
        <taxon>Pseudomonadota</taxon>
        <taxon>Alphaproteobacteria</taxon>
        <taxon>Hyphomicrobiales</taxon>
        <taxon>Devosiaceae</taxon>
        <taxon>Devosia</taxon>
    </lineage>
</organism>
<dbReference type="InterPro" id="IPR009057">
    <property type="entry name" value="Homeodomain-like_sf"/>
</dbReference>
<reference evidence="5" key="1">
    <citation type="journal article" date="2019" name="Int. J. Syst. Evol. Microbiol.">
        <title>The Global Catalogue of Microorganisms (GCM) 10K type strain sequencing project: providing services to taxonomists for standard genome sequencing and annotation.</title>
        <authorList>
            <consortium name="The Broad Institute Genomics Platform"/>
            <consortium name="The Broad Institute Genome Sequencing Center for Infectious Disease"/>
            <person name="Wu L."/>
            <person name="Ma J."/>
        </authorList>
    </citation>
    <scope>NUCLEOTIDE SEQUENCE [LARGE SCALE GENOMIC DNA]</scope>
    <source>
        <strain evidence="5">NBRC 112416</strain>
    </source>
</reference>
<accession>A0ABQ5W740</accession>
<comment type="caution">
    <text evidence="4">The sequence shown here is derived from an EMBL/GenBank/DDBJ whole genome shotgun (WGS) entry which is preliminary data.</text>
</comment>
<evidence type="ECO:0000256" key="2">
    <source>
        <dbReference type="PROSITE-ProRule" id="PRU00335"/>
    </source>
</evidence>
<name>A0ABQ5W740_9HYPH</name>
<gene>
    <name evidence="4" type="primary">mphR</name>
    <name evidence="4" type="ORF">GCM10010862_31510</name>
</gene>
<keyword evidence="5" id="KW-1185">Reference proteome</keyword>
<feature type="domain" description="HTH tetR-type" evidence="3">
    <location>
        <begin position="6"/>
        <end position="65"/>
    </location>
</feature>
<evidence type="ECO:0000256" key="1">
    <source>
        <dbReference type="ARBA" id="ARBA00023125"/>
    </source>
</evidence>
<dbReference type="Pfam" id="PF00440">
    <property type="entry name" value="TetR_N"/>
    <property type="match status" value="1"/>
</dbReference>
<dbReference type="Gene3D" id="1.10.357.10">
    <property type="entry name" value="Tetracycline Repressor, domain 2"/>
    <property type="match status" value="1"/>
</dbReference>
<dbReference type="InterPro" id="IPR001647">
    <property type="entry name" value="HTH_TetR"/>
</dbReference>
<dbReference type="PRINTS" id="PR00455">
    <property type="entry name" value="HTHTETR"/>
</dbReference>
<dbReference type="Proteomes" id="UP001156691">
    <property type="component" value="Unassembled WGS sequence"/>
</dbReference>
<evidence type="ECO:0000313" key="4">
    <source>
        <dbReference type="EMBL" id="GLQ55892.1"/>
    </source>
</evidence>
<feature type="DNA-binding region" description="H-T-H motif" evidence="2">
    <location>
        <begin position="28"/>
        <end position="47"/>
    </location>
</feature>
<proteinExistence type="predicted"/>
<dbReference type="PROSITE" id="PS50977">
    <property type="entry name" value="HTH_TETR_2"/>
    <property type="match status" value="1"/>
</dbReference>
<keyword evidence="1 2" id="KW-0238">DNA-binding</keyword>
<dbReference type="EMBL" id="BSNS01000014">
    <property type="protein sequence ID" value="GLQ55892.1"/>
    <property type="molecule type" value="Genomic_DNA"/>
</dbReference>
<dbReference type="SUPFAM" id="SSF46689">
    <property type="entry name" value="Homeodomain-like"/>
    <property type="match status" value="1"/>
</dbReference>
<dbReference type="RefSeq" id="WP_284341307.1">
    <property type="nucleotide sequence ID" value="NZ_BSNS01000014.1"/>
</dbReference>
<evidence type="ECO:0000259" key="3">
    <source>
        <dbReference type="PROSITE" id="PS50977"/>
    </source>
</evidence>
<evidence type="ECO:0000313" key="5">
    <source>
        <dbReference type="Proteomes" id="UP001156691"/>
    </source>
</evidence>
<sequence length="185" mass="20115">MPRPKTLSDEDVLASALEVLASRGTSFTLSEVAEHVGLSRATLIQRFGDRDAILLRMAQHEVALTRTWLDSLPVETGPDALWRFLETIVLSMGAGEGFSVRVAIAALEIENSALRVLAGQRYALVQEAIAARLPDTPERAETAAHLHTVIAGASMQWVASDGTTGLSDFILKRLRWAIEHLVHAP</sequence>